<keyword evidence="2" id="KW-0813">Transport</keyword>
<dbReference type="HOGENOM" id="CLU_031285_10_5_9"/>
<comment type="caution">
    <text evidence="6">The sequence shown here is derived from an EMBL/GenBank/DDBJ whole genome shotgun (WGS) entry which is preliminary data.</text>
</comment>
<evidence type="ECO:0000256" key="4">
    <source>
        <dbReference type="SAM" id="MobiDB-lite"/>
    </source>
</evidence>
<evidence type="ECO:0000256" key="3">
    <source>
        <dbReference type="ARBA" id="ARBA00022729"/>
    </source>
</evidence>
<dbReference type="GO" id="GO:1901982">
    <property type="term" value="F:maltose binding"/>
    <property type="evidence" value="ECO:0007669"/>
    <property type="project" value="TreeGrafter"/>
</dbReference>
<name>V2Z5Y6_9FIRM</name>
<dbReference type="PANTHER" id="PTHR30061">
    <property type="entry name" value="MALTOSE-BINDING PERIPLASMIC PROTEIN"/>
    <property type="match status" value="1"/>
</dbReference>
<dbReference type="OrthoDB" id="362670at2"/>
<dbReference type="CDD" id="cd13585">
    <property type="entry name" value="PBP2_TMBP_like"/>
    <property type="match status" value="1"/>
</dbReference>
<keyword evidence="7" id="KW-1185">Reference proteome</keyword>
<dbReference type="AlphaFoldDB" id="V2Z5Y6"/>
<keyword evidence="3 5" id="KW-0732">Signal</keyword>
<evidence type="ECO:0000256" key="2">
    <source>
        <dbReference type="ARBA" id="ARBA00022448"/>
    </source>
</evidence>
<dbReference type="InterPro" id="IPR006059">
    <property type="entry name" value="SBP"/>
</dbReference>
<comment type="similarity">
    <text evidence="1">Belongs to the bacterial solute-binding protein 1 family.</text>
</comment>
<dbReference type="SUPFAM" id="SSF53850">
    <property type="entry name" value="Periplasmic binding protein-like II"/>
    <property type="match status" value="1"/>
</dbReference>
<dbReference type="GO" id="GO:0042956">
    <property type="term" value="P:maltodextrin transmembrane transport"/>
    <property type="evidence" value="ECO:0007669"/>
    <property type="project" value="TreeGrafter"/>
</dbReference>
<accession>V2Z5Y6</accession>
<dbReference type="eggNOG" id="COG1653">
    <property type="taxonomic scope" value="Bacteria"/>
</dbReference>
<feature type="region of interest" description="Disordered" evidence="4">
    <location>
        <begin position="28"/>
        <end position="56"/>
    </location>
</feature>
<sequence>MKMKKVLSLLLAGAMTFSLTACGGGGSTTSTKSSAKSGSAAQTSSTSTKSSTSNTGSDVTLNVSIWDNNQEPGLKEIMADFTAKTGIKTSISVVGWNEYWTMLEAGAQGGSLPDVFWMHSNESQRYMSNDMLLDLTDKIKESDVIKPENYPDDIWSLYTYDSKYYAVPKDIDTIALWYNKKMFDEAKMDYPTADWTWEDMFAAAKKLTKADGSQHGIVIRNDNNQAGYYNMIYGNNGYVISDDKKKSGWDDPKTIEAMKLLEGAIKDGSMPSLQTMSENGEDVLLSSGKVAMAMQGSWMIAAFRDNEYTAANCDVVELPKNKATGRRVSIYNGLGWAASANGAHTEEAWKLIEYLGSKEAQEKQAKLGVTMSAYKGTSEAWTGSAKFNLQAYINMTQDMVIRPFSKNTITWENADNAALQAVYNGEKSMEDVCKEMAAKMNEVLAEE</sequence>
<dbReference type="GO" id="GO:0055052">
    <property type="term" value="C:ATP-binding cassette (ABC) transporter complex, substrate-binding subunit-containing"/>
    <property type="evidence" value="ECO:0007669"/>
    <property type="project" value="TreeGrafter"/>
</dbReference>
<evidence type="ECO:0000256" key="1">
    <source>
        <dbReference type="ARBA" id="ARBA00008520"/>
    </source>
</evidence>
<dbReference type="RefSeq" id="WP_023355329.1">
    <property type="nucleotide sequence ID" value="NZ_KI535369.1"/>
</dbReference>
<evidence type="ECO:0000313" key="7">
    <source>
        <dbReference type="Proteomes" id="UP000018227"/>
    </source>
</evidence>
<reference evidence="6 7" key="1">
    <citation type="submission" date="2013-06" db="EMBL/GenBank/DDBJ databases">
        <authorList>
            <person name="Weinstock G."/>
            <person name="Sodergren E."/>
            <person name="Clifton S."/>
            <person name="Fulton L."/>
            <person name="Fulton B."/>
            <person name="Courtney L."/>
            <person name="Fronick C."/>
            <person name="Harrison M."/>
            <person name="Strong C."/>
            <person name="Farmer C."/>
            <person name="Delahaunty K."/>
            <person name="Markovic C."/>
            <person name="Hall O."/>
            <person name="Minx P."/>
            <person name="Tomlinson C."/>
            <person name="Mitreva M."/>
            <person name="Nelson J."/>
            <person name="Hou S."/>
            <person name="Wollam A."/>
            <person name="Pepin K.H."/>
            <person name="Johnson M."/>
            <person name="Bhonagiri V."/>
            <person name="Nash W.E."/>
            <person name="Warren W."/>
            <person name="Chinwalla A."/>
            <person name="Mardis E.R."/>
            <person name="Wilson R.K."/>
        </authorList>
    </citation>
    <scope>NUCLEOTIDE SEQUENCE [LARGE SCALE GENOMIC DNA]</scope>
    <source>
        <strain evidence="6 7">ATCC 51271</strain>
    </source>
</reference>
<gene>
    <name evidence="6" type="ORF">GCWU0000282_002469</name>
</gene>
<dbReference type="PROSITE" id="PS51257">
    <property type="entry name" value="PROKAR_LIPOPROTEIN"/>
    <property type="match status" value="1"/>
</dbReference>
<dbReference type="EMBL" id="ACIL03000016">
    <property type="protein sequence ID" value="ESL02335.1"/>
    <property type="molecule type" value="Genomic_DNA"/>
</dbReference>
<protein>
    <submittedName>
        <fullName evidence="6">ABC transporter, solute-binding protein</fullName>
    </submittedName>
</protein>
<dbReference type="Proteomes" id="UP000018227">
    <property type="component" value="Unassembled WGS sequence"/>
</dbReference>
<organism evidence="6 7">
    <name type="scientific">Catonella morbi ATCC 51271</name>
    <dbReference type="NCBI Taxonomy" id="592026"/>
    <lineage>
        <taxon>Bacteria</taxon>
        <taxon>Bacillati</taxon>
        <taxon>Bacillota</taxon>
        <taxon>Clostridia</taxon>
        <taxon>Lachnospirales</taxon>
        <taxon>Lachnospiraceae</taxon>
        <taxon>Catonella</taxon>
    </lineage>
</organism>
<evidence type="ECO:0000313" key="6">
    <source>
        <dbReference type="EMBL" id="ESL02335.1"/>
    </source>
</evidence>
<dbReference type="Gene3D" id="3.40.190.10">
    <property type="entry name" value="Periplasmic binding protein-like II"/>
    <property type="match status" value="1"/>
</dbReference>
<feature type="signal peptide" evidence="5">
    <location>
        <begin position="1"/>
        <end position="23"/>
    </location>
</feature>
<evidence type="ECO:0000256" key="5">
    <source>
        <dbReference type="SAM" id="SignalP"/>
    </source>
</evidence>
<dbReference type="STRING" id="592026.GCWU0000282_002469"/>
<proteinExistence type="inferred from homology"/>
<dbReference type="PANTHER" id="PTHR30061:SF50">
    <property type="entry name" value="MALTOSE_MALTODEXTRIN-BINDING PERIPLASMIC PROTEIN"/>
    <property type="match status" value="1"/>
</dbReference>
<feature type="chain" id="PRO_5039441802" evidence="5">
    <location>
        <begin position="24"/>
        <end position="447"/>
    </location>
</feature>
<dbReference type="GO" id="GO:0015768">
    <property type="term" value="P:maltose transport"/>
    <property type="evidence" value="ECO:0007669"/>
    <property type="project" value="TreeGrafter"/>
</dbReference>
<dbReference type="Pfam" id="PF01547">
    <property type="entry name" value="SBP_bac_1"/>
    <property type="match status" value="1"/>
</dbReference>